<feature type="transmembrane region" description="Helical" evidence="5">
    <location>
        <begin position="299"/>
        <end position="318"/>
    </location>
</feature>
<keyword evidence="7" id="KW-1185">Reference proteome</keyword>
<feature type="transmembrane region" description="Helical" evidence="5">
    <location>
        <begin position="421"/>
        <end position="440"/>
    </location>
</feature>
<feature type="region of interest" description="Disordered" evidence="4">
    <location>
        <begin position="212"/>
        <end position="241"/>
    </location>
</feature>
<feature type="transmembrane region" description="Helical" evidence="5">
    <location>
        <begin position="181"/>
        <end position="199"/>
    </location>
</feature>
<feature type="transmembrane region" description="Helical" evidence="5">
    <location>
        <begin position="59"/>
        <end position="77"/>
    </location>
</feature>
<feature type="transmembrane region" description="Helical" evidence="5">
    <location>
        <begin position="21"/>
        <end position="39"/>
    </location>
</feature>
<accession>A0A5C5WGH7</accession>
<evidence type="ECO:0000256" key="4">
    <source>
        <dbReference type="SAM" id="MobiDB-lite"/>
    </source>
</evidence>
<dbReference type="Pfam" id="PF07690">
    <property type="entry name" value="MFS_1"/>
    <property type="match status" value="1"/>
</dbReference>
<dbReference type="SUPFAM" id="SSF103473">
    <property type="entry name" value="MFS general substrate transporter"/>
    <property type="match status" value="1"/>
</dbReference>
<reference evidence="6 7" key="1">
    <citation type="submission" date="2019-02" db="EMBL/GenBank/DDBJ databases">
        <title>Deep-cultivation of Planctomycetes and their phenomic and genomic characterization uncovers novel biology.</title>
        <authorList>
            <person name="Wiegand S."/>
            <person name="Jogler M."/>
            <person name="Boedeker C."/>
            <person name="Pinto D."/>
            <person name="Vollmers J."/>
            <person name="Rivas-Marin E."/>
            <person name="Kohn T."/>
            <person name="Peeters S.H."/>
            <person name="Heuer A."/>
            <person name="Rast P."/>
            <person name="Oberbeckmann S."/>
            <person name="Bunk B."/>
            <person name="Jeske O."/>
            <person name="Meyerdierks A."/>
            <person name="Storesund J.E."/>
            <person name="Kallscheuer N."/>
            <person name="Luecker S."/>
            <person name="Lage O.M."/>
            <person name="Pohl T."/>
            <person name="Merkel B.J."/>
            <person name="Hornburger P."/>
            <person name="Mueller R.-W."/>
            <person name="Bruemmer F."/>
            <person name="Labrenz M."/>
            <person name="Spormann A.M."/>
            <person name="Op Den Camp H."/>
            <person name="Overmann J."/>
            <person name="Amann R."/>
            <person name="Jetten M.S.M."/>
            <person name="Mascher T."/>
            <person name="Medema M.H."/>
            <person name="Devos D.P."/>
            <person name="Kaster A.-K."/>
            <person name="Ovreas L."/>
            <person name="Rohde M."/>
            <person name="Galperin M.Y."/>
            <person name="Jogler C."/>
        </authorList>
    </citation>
    <scope>NUCLEOTIDE SEQUENCE [LARGE SCALE GENOMIC DNA]</scope>
    <source>
        <strain evidence="6 7">Pla22</strain>
    </source>
</reference>
<dbReference type="PANTHER" id="PTHR43596">
    <property type="entry name" value="ADP,ATP CARRIER PROTEIN"/>
    <property type="match status" value="1"/>
</dbReference>
<evidence type="ECO:0000256" key="1">
    <source>
        <dbReference type="ARBA" id="ARBA00022692"/>
    </source>
</evidence>
<dbReference type="PANTHER" id="PTHR43596:SF1">
    <property type="entry name" value="ADP,ATP CARRIER PROTEIN"/>
    <property type="match status" value="1"/>
</dbReference>
<dbReference type="CDD" id="cd06174">
    <property type="entry name" value="MFS"/>
    <property type="match status" value="1"/>
</dbReference>
<evidence type="ECO:0000256" key="5">
    <source>
        <dbReference type="SAM" id="Phobius"/>
    </source>
</evidence>
<feature type="transmembrane region" description="Helical" evidence="5">
    <location>
        <begin position="150"/>
        <end position="169"/>
    </location>
</feature>
<dbReference type="RefSeq" id="WP_146516763.1">
    <property type="nucleotide sequence ID" value="NZ_SJPI01000003.1"/>
</dbReference>
<protein>
    <submittedName>
        <fullName evidence="6">Major Facilitator Superfamily protein</fullName>
    </submittedName>
</protein>
<dbReference type="Gene3D" id="1.20.1250.20">
    <property type="entry name" value="MFS general substrate transporter like domains"/>
    <property type="match status" value="2"/>
</dbReference>
<dbReference type="InterPro" id="IPR036259">
    <property type="entry name" value="MFS_trans_sf"/>
</dbReference>
<feature type="transmembrane region" description="Helical" evidence="5">
    <location>
        <begin position="325"/>
        <end position="345"/>
    </location>
</feature>
<dbReference type="AlphaFoldDB" id="A0A5C5WGH7"/>
<dbReference type="Proteomes" id="UP000316598">
    <property type="component" value="Unassembled WGS sequence"/>
</dbReference>
<dbReference type="InterPro" id="IPR011701">
    <property type="entry name" value="MFS"/>
</dbReference>
<keyword evidence="1 5" id="KW-0812">Transmembrane</keyword>
<feature type="compositionally biased region" description="Polar residues" evidence="4">
    <location>
        <begin position="227"/>
        <end position="241"/>
    </location>
</feature>
<sequence>MSQSNDDAPESIEDHPHVKRAVLWATAWFFCILFGYMVVRPIRETMGTTVGSDGLRNLMWITFVVMIIAVPSYAWLVKRMPRRWLVRTVFHIFTACLVAFYFAMQSDWEPARVMTSYGFFVWVNVFSLYTTSVFWSVLADLFSHQQGKRLFGLIAAGGTSGAISGSFLTSRIASLIGTHQLILITIASIQVGLWCAWRLERQMAIDRRSSDEELESDSIGDRELSDDQLTTEPANSESDQPNVDASLWSGVIEVARSPYLAAICLFLFFFQTFGTQLYFQQADIVSATLTTKEAKTEFFANLDLGAQVLTLVLQTLISGFVLRRLGVSVALVALPLASLVVFTSLSLHPSLWVLGISMIVVRGMSYGLTVPAREVLFTVVSKNQKYKSKNFIDTVLMRGADAISSAGFTQLKNLQIPTAQVNLFALPLVALWAIVAWRLGQLQKKKSQTL</sequence>
<dbReference type="GO" id="GO:0022857">
    <property type="term" value="F:transmembrane transporter activity"/>
    <property type="evidence" value="ECO:0007669"/>
    <property type="project" value="InterPro"/>
</dbReference>
<comment type="caution">
    <text evidence="6">The sequence shown here is derived from an EMBL/GenBank/DDBJ whole genome shotgun (WGS) entry which is preliminary data.</text>
</comment>
<evidence type="ECO:0000313" key="6">
    <source>
        <dbReference type="EMBL" id="TWT49211.1"/>
    </source>
</evidence>
<gene>
    <name evidence="6" type="ORF">Pla22_44030</name>
</gene>
<keyword evidence="3 5" id="KW-0472">Membrane</keyword>
<evidence type="ECO:0000256" key="3">
    <source>
        <dbReference type="ARBA" id="ARBA00023136"/>
    </source>
</evidence>
<feature type="transmembrane region" description="Helical" evidence="5">
    <location>
        <begin position="116"/>
        <end position="138"/>
    </location>
</feature>
<organism evidence="6 7">
    <name type="scientific">Rubripirellula amarantea</name>
    <dbReference type="NCBI Taxonomy" id="2527999"/>
    <lineage>
        <taxon>Bacteria</taxon>
        <taxon>Pseudomonadati</taxon>
        <taxon>Planctomycetota</taxon>
        <taxon>Planctomycetia</taxon>
        <taxon>Pirellulales</taxon>
        <taxon>Pirellulaceae</taxon>
        <taxon>Rubripirellula</taxon>
    </lineage>
</organism>
<dbReference type="EMBL" id="SJPI01000003">
    <property type="protein sequence ID" value="TWT49211.1"/>
    <property type="molecule type" value="Genomic_DNA"/>
</dbReference>
<dbReference type="OrthoDB" id="199378at2"/>
<name>A0A5C5WGH7_9BACT</name>
<evidence type="ECO:0000256" key="2">
    <source>
        <dbReference type="ARBA" id="ARBA00022989"/>
    </source>
</evidence>
<proteinExistence type="predicted"/>
<evidence type="ECO:0000313" key="7">
    <source>
        <dbReference type="Proteomes" id="UP000316598"/>
    </source>
</evidence>
<feature type="transmembrane region" description="Helical" evidence="5">
    <location>
        <begin position="84"/>
        <end position="104"/>
    </location>
</feature>
<feature type="transmembrane region" description="Helical" evidence="5">
    <location>
        <begin position="259"/>
        <end position="279"/>
    </location>
</feature>
<keyword evidence="2 5" id="KW-1133">Transmembrane helix</keyword>